<keyword evidence="5" id="KW-0472">Membrane</keyword>
<dbReference type="Proteomes" id="UP000038040">
    <property type="component" value="Unplaced"/>
</dbReference>
<dbReference type="GO" id="GO:0004190">
    <property type="term" value="F:aspartic-type endopeptidase activity"/>
    <property type="evidence" value="ECO:0007669"/>
    <property type="project" value="UniProtKB-KW"/>
</dbReference>
<evidence type="ECO:0000256" key="2">
    <source>
        <dbReference type="ARBA" id="ARBA00022670"/>
    </source>
</evidence>
<dbReference type="EMBL" id="UYYG01000031">
    <property type="protein sequence ID" value="VDN51796.1"/>
    <property type="molecule type" value="Genomic_DNA"/>
</dbReference>
<sequence>MNDPTDTEGQRLIEEQIRLKNIIMARNYAIEHMPEAYIPVNMLYISIKINGVLTQAFIDTGAQLSILSDSEALRCGLLDVMDKAYNVTVHGVAGKMECIGKIHACVVQIGDNCYHCNFEVLSGQATPVLIGLDFLRRHLCVIDLKNDCLRFYFLLHVLNPLLIAFCKYISFFSFGDSSKTKFLSDAEINISHHHHQ</sequence>
<keyword evidence="3" id="KW-0064">Aspartyl protease</keyword>
<keyword evidence="9" id="KW-1185">Reference proteome</keyword>
<evidence type="ECO:0000256" key="1">
    <source>
        <dbReference type="ARBA" id="ARBA00009136"/>
    </source>
</evidence>
<feature type="transmembrane region" description="Helical" evidence="5">
    <location>
        <begin position="151"/>
        <end position="174"/>
    </location>
</feature>
<gene>
    <name evidence="7" type="ORF">DME_LOCUS1769</name>
</gene>
<dbReference type="Gene3D" id="2.40.70.10">
    <property type="entry name" value="Acid Proteases"/>
    <property type="match status" value="1"/>
</dbReference>
<dbReference type="InterPro" id="IPR021109">
    <property type="entry name" value="Peptidase_aspartic_dom_sf"/>
</dbReference>
<dbReference type="STRING" id="318479.A0A0N4UIP0"/>
<protein>
    <submittedName>
        <fullName evidence="10">Asp_protease domain-containing protein</fullName>
    </submittedName>
</protein>
<name>A0A0N4UIP0_DRAME</name>
<reference evidence="7 9" key="2">
    <citation type="submission" date="2018-11" db="EMBL/GenBank/DDBJ databases">
        <authorList>
            <consortium name="Pathogen Informatics"/>
        </authorList>
    </citation>
    <scope>NUCLEOTIDE SEQUENCE [LARGE SCALE GENOMIC DNA]</scope>
</reference>
<reference evidence="10" key="1">
    <citation type="submission" date="2017-02" db="UniProtKB">
        <authorList>
            <consortium name="WormBaseParasite"/>
        </authorList>
    </citation>
    <scope>IDENTIFICATION</scope>
</reference>
<proteinExistence type="inferred from homology"/>
<evidence type="ECO:0000256" key="3">
    <source>
        <dbReference type="ARBA" id="ARBA00022750"/>
    </source>
</evidence>
<keyword evidence="5" id="KW-0812">Transmembrane</keyword>
<evidence type="ECO:0000259" key="6">
    <source>
        <dbReference type="Pfam" id="PF09668"/>
    </source>
</evidence>
<evidence type="ECO:0000256" key="4">
    <source>
        <dbReference type="ARBA" id="ARBA00022801"/>
    </source>
</evidence>
<dbReference type="GO" id="GO:0006508">
    <property type="term" value="P:proteolysis"/>
    <property type="evidence" value="ECO:0007669"/>
    <property type="project" value="UniProtKB-KW"/>
</dbReference>
<dbReference type="SUPFAM" id="SSF50630">
    <property type="entry name" value="Acid proteases"/>
    <property type="match status" value="1"/>
</dbReference>
<keyword evidence="2" id="KW-0645">Protease</keyword>
<dbReference type="WBParaSite" id="DME_0000747601-mRNA-1">
    <property type="protein sequence ID" value="DME_0000747601-mRNA-1"/>
    <property type="gene ID" value="DME_0000747601"/>
</dbReference>
<feature type="domain" description="Aspartic peptidase DDI1-type" evidence="6">
    <location>
        <begin position="34"/>
        <end position="143"/>
    </location>
</feature>
<keyword evidence="4" id="KW-0378">Hydrolase</keyword>
<dbReference type="Pfam" id="PF09668">
    <property type="entry name" value="Asp_protease"/>
    <property type="match status" value="1"/>
</dbReference>
<evidence type="ECO:0000313" key="7">
    <source>
        <dbReference type="EMBL" id="VDN51796.1"/>
    </source>
</evidence>
<dbReference type="OrthoDB" id="1047367at2759"/>
<evidence type="ECO:0000313" key="8">
    <source>
        <dbReference type="Proteomes" id="UP000038040"/>
    </source>
</evidence>
<dbReference type="PANTHER" id="PTHR12917">
    <property type="entry name" value="ASPARTYL PROTEASE DDI-RELATED"/>
    <property type="match status" value="1"/>
</dbReference>
<evidence type="ECO:0000313" key="10">
    <source>
        <dbReference type="WBParaSite" id="DME_0000747601-mRNA-1"/>
    </source>
</evidence>
<evidence type="ECO:0000256" key="5">
    <source>
        <dbReference type="SAM" id="Phobius"/>
    </source>
</evidence>
<dbReference type="AlphaFoldDB" id="A0A0N4UIP0"/>
<dbReference type="PANTHER" id="PTHR12917:SF1">
    <property type="entry name" value="AT13091P"/>
    <property type="match status" value="1"/>
</dbReference>
<accession>A0A0N4UIP0</accession>
<dbReference type="InterPro" id="IPR019103">
    <property type="entry name" value="Peptidase_aspartic_DDI1-type"/>
</dbReference>
<comment type="similarity">
    <text evidence="1">Belongs to the DDI1 family.</text>
</comment>
<keyword evidence="5" id="KW-1133">Transmembrane helix</keyword>
<evidence type="ECO:0000313" key="9">
    <source>
        <dbReference type="Proteomes" id="UP000274756"/>
    </source>
</evidence>
<organism evidence="8 10">
    <name type="scientific">Dracunculus medinensis</name>
    <name type="common">Guinea worm</name>
    <dbReference type="NCBI Taxonomy" id="318479"/>
    <lineage>
        <taxon>Eukaryota</taxon>
        <taxon>Metazoa</taxon>
        <taxon>Ecdysozoa</taxon>
        <taxon>Nematoda</taxon>
        <taxon>Chromadorea</taxon>
        <taxon>Rhabditida</taxon>
        <taxon>Spirurina</taxon>
        <taxon>Dracunculoidea</taxon>
        <taxon>Dracunculidae</taxon>
        <taxon>Dracunculus</taxon>
    </lineage>
</organism>
<dbReference type="Proteomes" id="UP000274756">
    <property type="component" value="Unassembled WGS sequence"/>
</dbReference>